<sequence length="42" mass="4703">MTINKKIILKKSPVGVPEKTDFQIAESSLPEIGENEMMIKTI</sequence>
<evidence type="ECO:0008006" key="2">
    <source>
        <dbReference type="Google" id="ProtNLM"/>
    </source>
</evidence>
<dbReference type="EMBL" id="UINC01144443">
    <property type="protein sequence ID" value="SVD33956.1"/>
    <property type="molecule type" value="Genomic_DNA"/>
</dbReference>
<dbReference type="AlphaFoldDB" id="A0A382UI47"/>
<accession>A0A382UI47</accession>
<dbReference type="Gene3D" id="3.90.180.10">
    <property type="entry name" value="Medium-chain alcohol dehydrogenases, catalytic domain"/>
    <property type="match status" value="1"/>
</dbReference>
<dbReference type="SUPFAM" id="SSF50129">
    <property type="entry name" value="GroES-like"/>
    <property type="match status" value="1"/>
</dbReference>
<feature type="non-terminal residue" evidence="1">
    <location>
        <position position="42"/>
    </location>
</feature>
<name>A0A382UI47_9ZZZZ</name>
<proteinExistence type="predicted"/>
<protein>
    <recommendedName>
        <fullName evidence="2">Oxidoreductase N-terminal domain-containing protein</fullName>
    </recommendedName>
</protein>
<reference evidence="1" key="1">
    <citation type="submission" date="2018-05" db="EMBL/GenBank/DDBJ databases">
        <authorList>
            <person name="Lanie J.A."/>
            <person name="Ng W.-L."/>
            <person name="Kazmierczak K.M."/>
            <person name="Andrzejewski T.M."/>
            <person name="Davidsen T.M."/>
            <person name="Wayne K.J."/>
            <person name="Tettelin H."/>
            <person name="Glass J.I."/>
            <person name="Rusch D."/>
            <person name="Podicherti R."/>
            <person name="Tsui H.-C.T."/>
            <person name="Winkler M.E."/>
        </authorList>
    </citation>
    <scope>NUCLEOTIDE SEQUENCE</scope>
</reference>
<evidence type="ECO:0000313" key="1">
    <source>
        <dbReference type="EMBL" id="SVD33956.1"/>
    </source>
</evidence>
<gene>
    <name evidence="1" type="ORF">METZ01_LOCUS386810</name>
</gene>
<organism evidence="1">
    <name type="scientific">marine metagenome</name>
    <dbReference type="NCBI Taxonomy" id="408172"/>
    <lineage>
        <taxon>unclassified sequences</taxon>
        <taxon>metagenomes</taxon>
        <taxon>ecological metagenomes</taxon>
    </lineage>
</organism>
<dbReference type="InterPro" id="IPR011032">
    <property type="entry name" value="GroES-like_sf"/>
</dbReference>